<dbReference type="PANTHER" id="PTHR43266:SF8">
    <property type="entry name" value="MACROLIDE-EFFLUX PROTEIN"/>
    <property type="match status" value="1"/>
</dbReference>
<keyword evidence="2" id="KW-0813">Transport</keyword>
<gene>
    <name evidence="9" type="ORF">PACILC2_45770</name>
</gene>
<dbReference type="PANTHER" id="PTHR43266">
    <property type="entry name" value="MACROLIDE-EFFLUX PROTEIN"/>
    <property type="match status" value="1"/>
</dbReference>
<dbReference type="Proteomes" id="UP000680304">
    <property type="component" value="Unassembled WGS sequence"/>
</dbReference>
<name>A0ABQ4NCR3_9BACL</name>
<evidence type="ECO:0000256" key="4">
    <source>
        <dbReference type="ARBA" id="ARBA00022692"/>
    </source>
</evidence>
<proteinExistence type="predicted"/>
<evidence type="ECO:0000256" key="2">
    <source>
        <dbReference type="ARBA" id="ARBA00022448"/>
    </source>
</evidence>
<comment type="subcellular location">
    <subcellularLocation>
        <location evidence="1">Cell membrane</location>
        <topology evidence="1">Multi-pass membrane protein</topology>
    </subcellularLocation>
</comment>
<evidence type="ECO:0000256" key="1">
    <source>
        <dbReference type="ARBA" id="ARBA00004651"/>
    </source>
</evidence>
<reference evidence="9 10" key="1">
    <citation type="submission" date="2021-04" db="EMBL/GenBank/DDBJ databases">
        <title>Draft genome sequence of Paenibacillus cisolokensis, LC2-13A.</title>
        <authorList>
            <person name="Uke A."/>
            <person name="Chhe C."/>
            <person name="Baramee S."/>
            <person name="Kosugi A."/>
        </authorList>
    </citation>
    <scope>NUCLEOTIDE SEQUENCE [LARGE SCALE GENOMIC DNA]</scope>
    <source>
        <strain evidence="9 10">LC2-13A</strain>
    </source>
</reference>
<accession>A0ABQ4NCR3</accession>
<dbReference type="RefSeq" id="WP_244863693.1">
    <property type="nucleotide sequence ID" value="NZ_BOVJ01000161.1"/>
</dbReference>
<feature type="transmembrane region" description="Helical" evidence="7">
    <location>
        <begin position="200"/>
        <end position="218"/>
    </location>
</feature>
<evidence type="ECO:0000256" key="7">
    <source>
        <dbReference type="SAM" id="Phobius"/>
    </source>
</evidence>
<feature type="transmembrane region" description="Helical" evidence="7">
    <location>
        <begin position="150"/>
        <end position="169"/>
    </location>
</feature>
<dbReference type="PROSITE" id="PS50850">
    <property type="entry name" value="MFS"/>
    <property type="match status" value="1"/>
</dbReference>
<evidence type="ECO:0000256" key="5">
    <source>
        <dbReference type="ARBA" id="ARBA00022989"/>
    </source>
</evidence>
<protein>
    <recommendedName>
        <fullName evidence="8">Major facilitator superfamily (MFS) profile domain-containing protein</fullName>
    </recommendedName>
</protein>
<dbReference type="InterPro" id="IPR036259">
    <property type="entry name" value="MFS_trans_sf"/>
</dbReference>
<dbReference type="CDD" id="cd06173">
    <property type="entry name" value="MFS_MefA_like"/>
    <property type="match status" value="1"/>
</dbReference>
<comment type="caution">
    <text evidence="9">The sequence shown here is derived from an EMBL/GenBank/DDBJ whole genome shotgun (WGS) entry which is preliminary data.</text>
</comment>
<dbReference type="InterPro" id="IPR020846">
    <property type="entry name" value="MFS_dom"/>
</dbReference>
<evidence type="ECO:0000313" key="9">
    <source>
        <dbReference type="EMBL" id="GIQ66009.1"/>
    </source>
</evidence>
<feature type="transmembrane region" description="Helical" evidence="7">
    <location>
        <begin position="71"/>
        <end position="96"/>
    </location>
</feature>
<feature type="transmembrane region" description="Helical" evidence="7">
    <location>
        <begin position="28"/>
        <end position="51"/>
    </location>
</feature>
<feature type="domain" description="Major facilitator superfamily (MFS) profile" evidence="8">
    <location>
        <begin position="1"/>
        <end position="298"/>
    </location>
</feature>
<feature type="transmembrane region" description="Helical" evidence="7">
    <location>
        <begin position="238"/>
        <end position="261"/>
    </location>
</feature>
<evidence type="ECO:0000313" key="10">
    <source>
        <dbReference type="Proteomes" id="UP000680304"/>
    </source>
</evidence>
<dbReference type="EMBL" id="BOVJ01000161">
    <property type="protein sequence ID" value="GIQ66009.1"/>
    <property type="molecule type" value="Genomic_DNA"/>
</dbReference>
<dbReference type="SUPFAM" id="SSF103473">
    <property type="entry name" value="MFS general substrate transporter"/>
    <property type="match status" value="1"/>
</dbReference>
<keyword evidence="5 7" id="KW-1133">Transmembrane helix</keyword>
<evidence type="ECO:0000259" key="8">
    <source>
        <dbReference type="PROSITE" id="PS50850"/>
    </source>
</evidence>
<feature type="transmembrane region" description="Helical" evidence="7">
    <location>
        <begin position="268"/>
        <end position="291"/>
    </location>
</feature>
<organism evidence="9 10">
    <name type="scientific">Paenibacillus cisolokensis</name>
    <dbReference type="NCBI Taxonomy" id="1658519"/>
    <lineage>
        <taxon>Bacteria</taxon>
        <taxon>Bacillati</taxon>
        <taxon>Bacillota</taxon>
        <taxon>Bacilli</taxon>
        <taxon>Bacillales</taxon>
        <taxon>Paenibacillaceae</taxon>
        <taxon>Paenibacillus</taxon>
    </lineage>
</organism>
<dbReference type="Gene3D" id="1.20.1250.20">
    <property type="entry name" value="MFS general substrate transporter like domains"/>
    <property type="match status" value="1"/>
</dbReference>
<keyword evidence="6 7" id="KW-0472">Membrane</keyword>
<keyword evidence="3" id="KW-1003">Cell membrane</keyword>
<sequence>MLQQIGIWVRNMALLFYIMEQTGNNPTAVALLTALEYLPIFVFSMIGGTLADRWNPKKTVIIGDSLSAVSIVVILGLVSAGWWQAAFAATVVSAVVSQFSQPSSSVLFKRHVPEELIGAAIGITQSQMAIFMIGGPILGTLIYSRLGIEASLGVLIAVFALAALIQLALPPSPRDTSPAPSPLLRDMREGIRYVAGKPNLRLTAVMFLLVGCATGITQPLDVFVTMERLGLAKEAVQWFEALAGVGLLAGGIIAAVFSGVVDRHRSRIIPLALMALSIGTVIEVVSLWPVLTGSVRFC</sequence>
<evidence type="ECO:0000256" key="3">
    <source>
        <dbReference type="ARBA" id="ARBA00022475"/>
    </source>
</evidence>
<evidence type="ECO:0000256" key="6">
    <source>
        <dbReference type="ARBA" id="ARBA00023136"/>
    </source>
</evidence>
<dbReference type="Pfam" id="PF07690">
    <property type="entry name" value="MFS_1"/>
    <property type="match status" value="1"/>
</dbReference>
<feature type="transmembrane region" description="Helical" evidence="7">
    <location>
        <begin position="116"/>
        <end position="138"/>
    </location>
</feature>
<keyword evidence="10" id="KW-1185">Reference proteome</keyword>
<keyword evidence="4 7" id="KW-0812">Transmembrane</keyword>
<dbReference type="InterPro" id="IPR011701">
    <property type="entry name" value="MFS"/>
</dbReference>